<evidence type="ECO:0000313" key="2">
    <source>
        <dbReference type="Proteomes" id="UP000829720"/>
    </source>
</evidence>
<comment type="caution">
    <text evidence="1">The sequence shown here is derived from an EMBL/GenBank/DDBJ whole genome shotgun (WGS) entry which is preliminary data.</text>
</comment>
<gene>
    <name evidence="1" type="ORF">AGOR_G00240440</name>
</gene>
<dbReference type="AlphaFoldDB" id="A0A8T3CG99"/>
<evidence type="ECO:0000313" key="1">
    <source>
        <dbReference type="EMBL" id="KAI1882977.1"/>
    </source>
</evidence>
<organism evidence="1 2">
    <name type="scientific">Albula goreensis</name>
    <dbReference type="NCBI Taxonomy" id="1534307"/>
    <lineage>
        <taxon>Eukaryota</taxon>
        <taxon>Metazoa</taxon>
        <taxon>Chordata</taxon>
        <taxon>Craniata</taxon>
        <taxon>Vertebrata</taxon>
        <taxon>Euteleostomi</taxon>
        <taxon>Actinopterygii</taxon>
        <taxon>Neopterygii</taxon>
        <taxon>Teleostei</taxon>
        <taxon>Albuliformes</taxon>
        <taxon>Albulidae</taxon>
        <taxon>Albula</taxon>
    </lineage>
</organism>
<protein>
    <submittedName>
        <fullName evidence="1">Uncharacterized protein</fullName>
    </submittedName>
</protein>
<keyword evidence="2" id="KW-1185">Reference proteome</keyword>
<accession>A0A8T3CG99</accession>
<proteinExistence type="predicted"/>
<dbReference type="Proteomes" id="UP000829720">
    <property type="component" value="Unassembled WGS sequence"/>
</dbReference>
<name>A0A8T3CG99_9TELE</name>
<reference evidence="1" key="1">
    <citation type="submission" date="2021-01" db="EMBL/GenBank/DDBJ databases">
        <authorList>
            <person name="Zahm M."/>
            <person name="Roques C."/>
            <person name="Cabau C."/>
            <person name="Klopp C."/>
            <person name="Donnadieu C."/>
            <person name="Jouanno E."/>
            <person name="Lampietro C."/>
            <person name="Louis A."/>
            <person name="Herpin A."/>
            <person name="Echchiki A."/>
            <person name="Berthelot C."/>
            <person name="Parey E."/>
            <person name="Roest-Crollius H."/>
            <person name="Braasch I."/>
            <person name="Postlethwait J."/>
            <person name="Bobe J."/>
            <person name="Montfort J."/>
            <person name="Bouchez O."/>
            <person name="Begum T."/>
            <person name="Mejri S."/>
            <person name="Adams A."/>
            <person name="Chen W.-J."/>
            <person name="Guiguen Y."/>
        </authorList>
    </citation>
    <scope>NUCLEOTIDE SEQUENCE</scope>
    <source>
        <tissue evidence="1">Blood</tissue>
    </source>
</reference>
<sequence length="153" mass="16697">MESALSPPAMFTGPALRALGTCFLGPVFVCCQPEHTATPLRRTDGKTRSGGGEGREVSLCVCAVEKRRGRAWNCREESWRRRGYGGARVGNAREDQQERGLSPIIPQQAALGRLLSLASALIPLMALQSQLVRHASQCWGPHYRLTSAFPCHP</sequence>
<dbReference type="EMBL" id="JAERUA010000024">
    <property type="protein sequence ID" value="KAI1882977.1"/>
    <property type="molecule type" value="Genomic_DNA"/>
</dbReference>